<dbReference type="EMBL" id="JBDFQZ010000014">
    <property type="protein sequence ID" value="KAK9665966.1"/>
    <property type="molecule type" value="Genomic_DNA"/>
</dbReference>
<evidence type="ECO:0000313" key="3">
    <source>
        <dbReference type="Proteomes" id="UP001443914"/>
    </source>
</evidence>
<feature type="domain" description="Replication protein A 70 kDa DNA-binding subunit B/D first OB fold" evidence="1">
    <location>
        <begin position="9"/>
        <end position="111"/>
    </location>
</feature>
<dbReference type="Proteomes" id="UP001443914">
    <property type="component" value="Unassembled WGS sequence"/>
</dbReference>
<sequence>MANASIITIKQLNQGVRLTQMNVRVIHKWTRPYIKDKTKTDAIELLLLDIDVNEIIQATIRRQLISFFGSKMVVGKTYNIRNLTVGNNTGHDKATPNPCRLKFEFSSKVQETSDTSQVHGYRFAKFEDIINDRVPTTHFIGIILTNSGKSVMMHFMATTYSRITYADF</sequence>
<dbReference type="Pfam" id="PF02721">
    <property type="entry name" value="DUF223"/>
    <property type="match status" value="1"/>
</dbReference>
<dbReference type="Gene3D" id="2.40.50.140">
    <property type="entry name" value="Nucleic acid-binding proteins"/>
    <property type="match status" value="1"/>
</dbReference>
<protein>
    <recommendedName>
        <fullName evidence="1">Replication protein A 70 kDa DNA-binding subunit B/D first OB fold domain-containing protein</fullName>
    </recommendedName>
</protein>
<proteinExistence type="predicted"/>
<comment type="caution">
    <text evidence="2">The sequence shown here is derived from an EMBL/GenBank/DDBJ whole genome shotgun (WGS) entry which is preliminary data.</text>
</comment>
<dbReference type="SUPFAM" id="SSF50249">
    <property type="entry name" value="Nucleic acid-binding proteins"/>
    <property type="match status" value="1"/>
</dbReference>
<accession>A0AAW1GQG7</accession>
<dbReference type="InterPro" id="IPR012340">
    <property type="entry name" value="NA-bd_OB-fold"/>
</dbReference>
<evidence type="ECO:0000313" key="2">
    <source>
        <dbReference type="EMBL" id="KAK9665966.1"/>
    </source>
</evidence>
<gene>
    <name evidence="2" type="ORF">RND81_14G149800</name>
</gene>
<evidence type="ECO:0000259" key="1">
    <source>
        <dbReference type="Pfam" id="PF02721"/>
    </source>
</evidence>
<reference evidence="2" key="1">
    <citation type="submission" date="2024-03" db="EMBL/GenBank/DDBJ databases">
        <title>WGS assembly of Saponaria officinalis var. Norfolk2.</title>
        <authorList>
            <person name="Jenkins J."/>
            <person name="Shu S."/>
            <person name="Grimwood J."/>
            <person name="Barry K."/>
            <person name="Goodstein D."/>
            <person name="Schmutz J."/>
            <person name="Leebens-Mack J."/>
            <person name="Osbourn A."/>
        </authorList>
    </citation>
    <scope>NUCLEOTIDE SEQUENCE [LARGE SCALE GENOMIC DNA]</scope>
    <source>
        <strain evidence="2">JIC</strain>
    </source>
</reference>
<dbReference type="AlphaFoldDB" id="A0AAW1GQG7"/>
<dbReference type="InterPro" id="IPR003871">
    <property type="entry name" value="RFA1B/D_OB_1st"/>
</dbReference>
<dbReference type="CDD" id="cd04480">
    <property type="entry name" value="RPA1_DBD_A_like"/>
    <property type="match status" value="1"/>
</dbReference>
<organism evidence="2 3">
    <name type="scientific">Saponaria officinalis</name>
    <name type="common">Common soapwort</name>
    <name type="synonym">Lychnis saponaria</name>
    <dbReference type="NCBI Taxonomy" id="3572"/>
    <lineage>
        <taxon>Eukaryota</taxon>
        <taxon>Viridiplantae</taxon>
        <taxon>Streptophyta</taxon>
        <taxon>Embryophyta</taxon>
        <taxon>Tracheophyta</taxon>
        <taxon>Spermatophyta</taxon>
        <taxon>Magnoliopsida</taxon>
        <taxon>eudicotyledons</taxon>
        <taxon>Gunneridae</taxon>
        <taxon>Pentapetalae</taxon>
        <taxon>Caryophyllales</taxon>
        <taxon>Caryophyllaceae</taxon>
        <taxon>Caryophylleae</taxon>
        <taxon>Saponaria</taxon>
    </lineage>
</organism>
<keyword evidence="3" id="KW-1185">Reference proteome</keyword>
<name>A0AAW1GQG7_SAPOF</name>